<reference evidence="3" key="1">
    <citation type="submission" date="2020-02" db="EMBL/GenBank/DDBJ databases">
        <title>Delineation of the pyrene-degrading pathway in Roseobacter clade bacteria by genomic analysis.</title>
        <authorList>
            <person name="Zhou H."/>
            <person name="Wang H."/>
        </authorList>
    </citation>
    <scope>NUCLEOTIDE SEQUENCE</scope>
    <source>
        <strain evidence="3">PrR005</strain>
    </source>
</reference>
<dbReference type="InterPro" id="IPR030395">
    <property type="entry name" value="GP_PDE_dom"/>
</dbReference>
<evidence type="ECO:0000256" key="1">
    <source>
        <dbReference type="SAM" id="Phobius"/>
    </source>
</evidence>
<sequence length="612" mass="65933">MSHLSNVASAWRQSWSRRGLFVPLYAALRLLALALIAPSLAGLVNLAVALSNQSALTDQDIARFILSPLGFAATLAVLSILLVAEVLSFSVMAASLRSPESDVWRTGSAAFALVLRRLRALLSFAVLFILRLLLLIAPFAALAGLVAWWKLTDYDINYYLTFHPPEFWVAVVLIGLIVLLLAGALILRLSGWALALHLVLFEGMRPREVFAESTRRMGARRTGLKIELVIWVAIRIAIAAGIAAVANLAMAVIPIPAEGGLRRALILIVLVLGLWALAVLVLSAIGLGALAKVLDGFYGGTATVPSPSARVGLRGRLFGAAGIAAVALGIGAWVSDGLLTQLSAEDDVAVIGHRGAAGARPENTMASIVKAIEDGADWVEIDVQETADGEIVVMHDSDFMKLAGVPTKIWDATMQDLEAIDIGGWYAPEYSVERTPTLRAVLEAARDKSRVLIELKYYGHDVDLENRVIALVEELGMQDQIATMSLKYPAVQKMRALRPKWRTGVLAATAVGDLAGLEGDFIAVSTASLRPSLVRAVHAAGKEIYVWTVNEPLLMSKMISLGVDGLITDEPAMAREVLEVRATLNPAERVLLWLTQEMGWEADAKEYRDESP</sequence>
<dbReference type="PROSITE" id="PS51704">
    <property type="entry name" value="GP_PDE"/>
    <property type="match status" value="1"/>
</dbReference>
<keyword evidence="1" id="KW-0812">Transmembrane</keyword>
<dbReference type="SUPFAM" id="SSF51695">
    <property type="entry name" value="PLC-like phosphodiesterases"/>
    <property type="match status" value="1"/>
</dbReference>
<feature type="transmembrane region" description="Helical" evidence="1">
    <location>
        <begin position="167"/>
        <end position="200"/>
    </location>
</feature>
<dbReference type="Gene3D" id="3.20.20.190">
    <property type="entry name" value="Phosphatidylinositol (PI) phosphodiesterase"/>
    <property type="match status" value="1"/>
</dbReference>
<dbReference type="RefSeq" id="WP_164129191.1">
    <property type="nucleotide sequence ID" value="NZ_JAAGOX010000011.1"/>
</dbReference>
<feature type="transmembrane region" description="Helical" evidence="1">
    <location>
        <begin position="121"/>
        <end position="147"/>
    </location>
</feature>
<feature type="transmembrane region" description="Helical" evidence="1">
    <location>
        <begin position="20"/>
        <end position="44"/>
    </location>
</feature>
<dbReference type="GO" id="GO:0008081">
    <property type="term" value="F:phosphoric diester hydrolase activity"/>
    <property type="evidence" value="ECO:0007669"/>
    <property type="project" value="InterPro"/>
</dbReference>
<dbReference type="PANTHER" id="PTHR46211:SF8">
    <property type="entry name" value="PHOSPHODIESTERASE"/>
    <property type="match status" value="1"/>
</dbReference>
<comment type="caution">
    <text evidence="3">The sequence shown here is derived from an EMBL/GenBank/DDBJ whole genome shotgun (WGS) entry which is preliminary data.</text>
</comment>
<dbReference type="AlphaFoldDB" id="A0A6B2NMF2"/>
<proteinExistence type="predicted"/>
<evidence type="ECO:0000259" key="2">
    <source>
        <dbReference type="PROSITE" id="PS51704"/>
    </source>
</evidence>
<feature type="domain" description="GP-PDE" evidence="2">
    <location>
        <begin position="348"/>
        <end position="578"/>
    </location>
</feature>
<name>A0A6B2NMF2_9RHOB</name>
<feature type="transmembrane region" description="Helical" evidence="1">
    <location>
        <begin position="315"/>
        <end position="334"/>
    </location>
</feature>
<feature type="transmembrane region" description="Helical" evidence="1">
    <location>
        <begin position="228"/>
        <end position="253"/>
    </location>
</feature>
<evidence type="ECO:0000313" key="3">
    <source>
        <dbReference type="EMBL" id="NDW45256.1"/>
    </source>
</evidence>
<dbReference type="InterPro" id="IPR017946">
    <property type="entry name" value="PLC-like_Pdiesterase_TIM-brl"/>
</dbReference>
<keyword evidence="1" id="KW-1133">Transmembrane helix</keyword>
<feature type="transmembrane region" description="Helical" evidence="1">
    <location>
        <begin position="265"/>
        <end position="294"/>
    </location>
</feature>
<keyword evidence="1" id="KW-0472">Membrane</keyword>
<organism evidence="3">
    <name type="scientific">Ruegeria sp. PrR005</name>
    <dbReference type="NCBI Taxonomy" id="2706882"/>
    <lineage>
        <taxon>Bacteria</taxon>
        <taxon>Pseudomonadati</taxon>
        <taxon>Pseudomonadota</taxon>
        <taxon>Alphaproteobacteria</taxon>
        <taxon>Rhodobacterales</taxon>
        <taxon>Roseobacteraceae</taxon>
        <taxon>Ruegeria</taxon>
    </lineage>
</organism>
<dbReference type="CDD" id="cd08579">
    <property type="entry name" value="GDPD_memb_like"/>
    <property type="match status" value="1"/>
</dbReference>
<protein>
    <submittedName>
        <fullName evidence="3">Glycerophosphodiester phosphodiesterase</fullName>
    </submittedName>
</protein>
<dbReference type="EMBL" id="JAAGOX010000011">
    <property type="protein sequence ID" value="NDW45256.1"/>
    <property type="molecule type" value="Genomic_DNA"/>
</dbReference>
<dbReference type="PANTHER" id="PTHR46211">
    <property type="entry name" value="GLYCEROPHOSPHORYL DIESTER PHOSPHODIESTERASE"/>
    <property type="match status" value="1"/>
</dbReference>
<gene>
    <name evidence="3" type="ORF">G0P99_09810</name>
</gene>
<dbReference type="GO" id="GO:0006629">
    <property type="term" value="P:lipid metabolic process"/>
    <property type="evidence" value="ECO:0007669"/>
    <property type="project" value="InterPro"/>
</dbReference>
<feature type="transmembrane region" description="Helical" evidence="1">
    <location>
        <begin position="64"/>
        <end position="87"/>
    </location>
</feature>
<dbReference type="Pfam" id="PF03009">
    <property type="entry name" value="GDPD"/>
    <property type="match status" value="1"/>
</dbReference>
<accession>A0A6B2NMF2</accession>